<dbReference type="GeneID" id="18913665"/>
<name>K5W966_PHACS</name>
<evidence type="ECO:0000256" key="1">
    <source>
        <dbReference type="SAM" id="MobiDB-lite"/>
    </source>
</evidence>
<organism evidence="2 3">
    <name type="scientific">Phanerochaete carnosa (strain HHB-10118-sp)</name>
    <name type="common">White-rot fungus</name>
    <name type="synonym">Peniophora carnosa</name>
    <dbReference type="NCBI Taxonomy" id="650164"/>
    <lineage>
        <taxon>Eukaryota</taxon>
        <taxon>Fungi</taxon>
        <taxon>Dikarya</taxon>
        <taxon>Basidiomycota</taxon>
        <taxon>Agaricomycotina</taxon>
        <taxon>Agaricomycetes</taxon>
        <taxon>Polyporales</taxon>
        <taxon>Phanerochaetaceae</taxon>
        <taxon>Phanerochaete</taxon>
    </lineage>
</organism>
<accession>K5W966</accession>
<feature type="compositionally biased region" description="Basic and acidic residues" evidence="1">
    <location>
        <begin position="279"/>
        <end position="291"/>
    </location>
</feature>
<dbReference type="EMBL" id="JH930468">
    <property type="protein sequence ID" value="EKM60483.1"/>
    <property type="molecule type" value="Genomic_DNA"/>
</dbReference>
<dbReference type="KEGG" id="pco:PHACADRAFT_23796"/>
<sequence length="357" mass="39741">MSNGLNDDVKEHIRLAANKWWKQMFAENDIYLTGLVIDSHYRGIDLGIKDLNLLVVGKIKIGGSSELAKSTLPELVHTAANYLLNIMQKEYAWRQKIAGPEACKAIGQLKEQVPQFVKGAYSFNQKVLLKDGSQQWWDQLNADKTLLNDTQPLAQLKSTLFLMVPNSMANERTGSTFTWLNGHLRNCLKVPTLVCMMQVRQWIQYEPAVSLHLALLGTMNDTYYNQGSLPVSHPTVKFQGMKTLLTAPQTSQKRKNPPSNDDTVSTDSSESSDEDKSSDEDSKDSVVSDKEELAEEDDMTLPGEWVAASFADLKLPALCDMLSPMSCMPAAPCTQPKASHMQRTPSAIVVADSDWQM</sequence>
<protein>
    <submittedName>
        <fullName evidence="2">Uncharacterized protein</fullName>
    </submittedName>
</protein>
<evidence type="ECO:0000313" key="3">
    <source>
        <dbReference type="Proteomes" id="UP000008370"/>
    </source>
</evidence>
<dbReference type="InParanoid" id="K5W966"/>
<reference evidence="2 3" key="1">
    <citation type="journal article" date="2012" name="BMC Genomics">
        <title>Comparative genomics of the white-rot fungi, Phanerochaete carnosa and P. chrysosporium, to elucidate the genetic basis of the distinct wood types they colonize.</title>
        <authorList>
            <person name="Suzuki H."/>
            <person name="MacDonald J."/>
            <person name="Syed K."/>
            <person name="Salamov A."/>
            <person name="Hori C."/>
            <person name="Aerts A."/>
            <person name="Henrissat B."/>
            <person name="Wiebenga A."/>
            <person name="vanKuyk P.A."/>
            <person name="Barry K."/>
            <person name="Lindquist E."/>
            <person name="LaButti K."/>
            <person name="Lapidus A."/>
            <person name="Lucas S."/>
            <person name="Coutinho P."/>
            <person name="Gong Y."/>
            <person name="Samejima M."/>
            <person name="Mahadevan R."/>
            <person name="Abou-Zaid M."/>
            <person name="de Vries R.P."/>
            <person name="Igarashi K."/>
            <person name="Yadav J.S."/>
            <person name="Grigoriev I.V."/>
            <person name="Master E.R."/>
        </authorList>
    </citation>
    <scope>NUCLEOTIDE SEQUENCE [LARGE SCALE GENOMIC DNA]</scope>
    <source>
        <strain evidence="2 3">HHB-10118-sp</strain>
    </source>
</reference>
<keyword evidence="3" id="KW-1185">Reference proteome</keyword>
<dbReference type="Proteomes" id="UP000008370">
    <property type="component" value="Unassembled WGS sequence"/>
</dbReference>
<feature type="region of interest" description="Disordered" evidence="1">
    <location>
        <begin position="245"/>
        <end position="300"/>
    </location>
</feature>
<dbReference type="OrthoDB" id="2801221at2759"/>
<dbReference type="RefSeq" id="XP_007389567.1">
    <property type="nucleotide sequence ID" value="XM_007389505.1"/>
</dbReference>
<proteinExistence type="predicted"/>
<gene>
    <name evidence="2" type="ORF">PHACADRAFT_23796</name>
</gene>
<evidence type="ECO:0000313" key="2">
    <source>
        <dbReference type="EMBL" id="EKM60483.1"/>
    </source>
</evidence>
<dbReference type="HOGENOM" id="CLU_776361_0_0_1"/>
<dbReference type="AlphaFoldDB" id="K5W966"/>